<dbReference type="Proteomes" id="UP000077037">
    <property type="component" value="Unassembled WGS sequence"/>
</dbReference>
<dbReference type="AlphaFoldDB" id="A0A157R1H7"/>
<gene>
    <name evidence="2" type="primary">kfoC_2</name>
    <name evidence="2" type="ORF">SAMEA1982600_04347</name>
</gene>
<dbReference type="EMBL" id="FKBS01000025">
    <property type="protein sequence ID" value="SAI51808.1"/>
    <property type="molecule type" value="Genomic_DNA"/>
</dbReference>
<dbReference type="OrthoDB" id="9816564at2"/>
<organism evidence="2 3">
    <name type="scientific">Bordetella ansorpii</name>
    <dbReference type="NCBI Taxonomy" id="288768"/>
    <lineage>
        <taxon>Bacteria</taxon>
        <taxon>Pseudomonadati</taxon>
        <taxon>Pseudomonadota</taxon>
        <taxon>Betaproteobacteria</taxon>
        <taxon>Burkholderiales</taxon>
        <taxon>Alcaligenaceae</taxon>
        <taxon>Bordetella</taxon>
    </lineage>
</organism>
<protein>
    <submittedName>
        <fullName evidence="2">Glycosyl transferase family protein</fullName>
    </submittedName>
</protein>
<evidence type="ECO:0000259" key="1">
    <source>
        <dbReference type="Pfam" id="PF00535"/>
    </source>
</evidence>
<sequence length="245" mass="27632">MNAIDFSVVMPAYNSAATLADSIDSVLAQTHGNFELIVVDDCSRDETPRILAEYCRRDARIVAIRQPQNGGVALARNAAIEAARGRYLAFLDSDDLWLPRKLEVQARYFAEGHAVLHASYIRFGHGREQVVQARSTATFRDLLHGNFIGNLTGAYDVEKVGKIYQDRIAHEDYKMWLDVLRAAGSITGIPEVLGRYRVAAQSLSGNKLKSAIWTWRLYRRHLHLGVFEAATCFVSYAWRATRKRM</sequence>
<dbReference type="Pfam" id="PF00535">
    <property type="entry name" value="Glycos_transf_2"/>
    <property type="match status" value="1"/>
</dbReference>
<feature type="domain" description="Glycosyltransferase 2-like" evidence="1">
    <location>
        <begin position="7"/>
        <end position="132"/>
    </location>
</feature>
<dbReference type="PANTHER" id="PTHR22916">
    <property type="entry name" value="GLYCOSYLTRANSFERASE"/>
    <property type="match status" value="1"/>
</dbReference>
<dbReference type="RefSeq" id="WP_066418966.1">
    <property type="nucleotide sequence ID" value="NZ_FKBS01000025.1"/>
</dbReference>
<reference evidence="2 3" key="1">
    <citation type="submission" date="2016-03" db="EMBL/GenBank/DDBJ databases">
        <authorList>
            <consortium name="Pathogen Informatics"/>
        </authorList>
    </citation>
    <scope>NUCLEOTIDE SEQUENCE [LARGE SCALE GENOMIC DNA]</scope>
    <source>
        <strain evidence="2 3">NCTC13364</strain>
    </source>
</reference>
<dbReference type="PANTHER" id="PTHR22916:SF3">
    <property type="entry name" value="UDP-GLCNAC:BETAGAL BETA-1,3-N-ACETYLGLUCOSAMINYLTRANSFERASE-LIKE PROTEIN 1"/>
    <property type="match status" value="1"/>
</dbReference>
<proteinExistence type="predicted"/>
<keyword evidence="2" id="KW-0808">Transferase</keyword>
<name>A0A157R1H7_9BORD</name>
<dbReference type="InterPro" id="IPR001173">
    <property type="entry name" value="Glyco_trans_2-like"/>
</dbReference>
<evidence type="ECO:0000313" key="2">
    <source>
        <dbReference type="EMBL" id="SAI51808.1"/>
    </source>
</evidence>
<dbReference type="SUPFAM" id="SSF53448">
    <property type="entry name" value="Nucleotide-diphospho-sugar transferases"/>
    <property type="match status" value="1"/>
</dbReference>
<evidence type="ECO:0000313" key="3">
    <source>
        <dbReference type="Proteomes" id="UP000077037"/>
    </source>
</evidence>
<accession>A0A157R1H7</accession>
<dbReference type="Gene3D" id="3.90.550.10">
    <property type="entry name" value="Spore Coat Polysaccharide Biosynthesis Protein SpsA, Chain A"/>
    <property type="match status" value="1"/>
</dbReference>
<dbReference type="InterPro" id="IPR029044">
    <property type="entry name" value="Nucleotide-diphossugar_trans"/>
</dbReference>
<dbReference type="CDD" id="cd00761">
    <property type="entry name" value="Glyco_tranf_GTA_type"/>
    <property type="match status" value="1"/>
</dbReference>
<dbReference type="GO" id="GO:0016758">
    <property type="term" value="F:hexosyltransferase activity"/>
    <property type="evidence" value="ECO:0007669"/>
    <property type="project" value="UniProtKB-ARBA"/>
</dbReference>